<evidence type="ECO:0000256" key="2">
    <source>
        <dbReference type="PROSITE-ProRule" id="PRU01161"/>
    </source>
</evidence>
<name>A0A5M6D7P4_9BACT</name>
<dbReference type="InterPro" id="IPR016035">
    <property type="entry name" value="Acyl_Trfase/lysoPLipase"/>
</dbReference>
<comment type="caution">
    <text evidence="2">Lacks conserved residue(s) required for the propagation of feature annotation.</text>
</comment>
<reference evidence="4 5" key="1">
    <citation type="submission" date="2019-09" db="EMBL/GenBank/DDBJ databases">
        <title>Genome sequence and assembly of Adhaeribacter sp.</title>
        <authorList>
            <person name="Chhetri G."/>
        </authorList>
    </citation>
    <scope>NUCLEOTIDE SEQUENCE [LARGE SCALE GENOMIC DNA]</scope>
    <source>
        <strain evidence="4 5">DK36</strain>
    </source>
</reference>
<dbReference type="Pfam" id="PF01734">
    <property type="entry name" value="Patatin"/>
    <property type="match status" value="1"/>
</dbReference>
<dbReference type="GO" id="GO:0016787">
    <property type="term" value="F:hydrolase activity"/>
    <property type="evidence" value="ECO:0007669"/>
    <property type="project" value="UniProtKB-UniRule"/>
</dbReference>
<feature type="active site" description="Nucleophile" evidence="2">
    <location>
        <position position="56"/>
    </location>
</feature>
<proteinExistence type="predicted"/>
<dbReference type="PROSITE" id="PS51635">
    <property type="entry name" value="PNPLA"/>
    <property type="match status" value="1"/>
</dbReference>
<protein>
    <submittedName>
        <fullName evidence="4">Patatin-like phospholipase family protein</fullName>
    </submittedName>
</protein>
<dbReference type="AlphaFoldDB" id="A0A5M6D7P4"/>
<accession>A0A5M6D7P4</accession>
<evidence type="ECO:0000256" key="1">
    <source>
        <dbReference type="ARBA" id="ARBA00023098"/>
    </source>
</evidence>
<evidence type="ECO:0000313" key="5">
    <source>
        <dbReference type="Proteomes" id="UP000323426"/>
    </source>
</evidence>
<keyword evidence="1 2" id="KW-0443">Lipid metabolism</keyword>
<evidence type="ECO:0000259" key="3">
    <source>
        <dbReference type="PROSITE" id="PS51635"/>
    </source>
</evidence>
<dbReference type="Proteomes" id="UP000323426">
    <property type="component" value="Unassembled WGS sequence"/>
</dbReference>
<organism evidence="4 5">
    <name type="scientific">Adhaeribacter rhizoryzae</name>
    <dbReference type="NCBI Taxonomy" id="2607907"/>
    <lineage>
        <taxon>Bacteria</taxon>
        <taxon>Pseudomonadati</taxon>
        <taxon>Bacteroidota</taxon>
        <taxon>Cytophagia</taxon>
        <taxon>Cytophagales</taxon>
        <taxon>Hymenobacteraceae</taxon>
        <taxon>Adhaeribacter</taxon>
    </lineage>
</organism>
<feature type="domain" description="PNPLA" evidence="3">
    <location>
        <begin position="23"/>
        <end position="194"/>
    </location>
</feature>
<evidence type="ECO:0000313" key="4">
    <source>
        <dbReference type="EMBL" id="KAA5541195.1"/>
    </source>
</evidence>
<dbReference type="EMBL" id="VWSF01000023">
    <property type="protein sequence ID" value="KAA5541195.1"/>
    <property type="molecule type" value="Genomic_DNA"/>
</dbReference>
<sequence length="486" mass="54709">MENIPKPLPFRVPEGYQGPKRSLVLAGGGMRLSYQAGVLKALEEHGLQFTHADGTSGGIFTLAMLLSGLSTDQMCHNWRTLNSKHFVSYLPFRKYLNPLRLAAFGDADGIRYKILPHLGVNIERIQAEQALAGTFNVCNYSEKKNEAIPHQNITLPHLLAGVSLPMFMPALKINHNWYIDAVWIKDANLLEAVRRGAEEIWVVWTIGNISEYKNGTFNQYVQMIEMSANGALYAELDYITELNHRISRGDSPYGQQKTIQVHLIKPAYPLPLDPDLYFNRVNATTLIDRGYADAKEYLLNLPPEPVATTNLSTKMKSQGIAFSCRAKLSGKLFNQLAVLHLSLTIHDIQDYVQTNQPYQLNASLSFPEGLRIYYGFNGELTVQRNDTGQDKLVQFQFRAEMEGKSYVVTGSAVFNGRFLSGSGKKAEVKLYAGTSPVGRPLQTAEFNISVADWVYLRRSLSVYNANGWFERRRAKKTLKSYFFSDN</sequence>
<keyword evidence="2" id="KW-0442">Lipid degradation</keyword>
<feature type="active site" description="Proton acceptor" evidence="2">
    <location>
        <position position="180"/>
    </location>
</feature>
<dbReference type="GO" id="GO:0016042">
    <property type="term" value="P:lipid catabolic process"/>
    <property type="evidence" value="ECO:0007669"/>
    <property type="project" value="UniProtKB-UniRule"/>
</dbReference>
<dbReference type="Gene3D" id="3.40.1090.10">
    <property type="entry name" value="Cytosolic phospholipase A2 catalytic domain"/>
    <property type="match status" value="1"/>
</dbReference>
<comment type="caution">
    <text evidence="4">The sequence shown here is derived from an EMBL/GenBank/DDBJ whole genome shotgun (WGS) entry which is preliminary data.</text>
</comment>
<dbReference type="InterPro" id="IPR002641">
    <property type="entry name" value="PNPLA_dom"/>
</dbReference>
<keyword evidence="2" id="KW-0378">Hydrolase</keyword>
<keyword evidence="5" id="KW-1185">Reference proteome</keyword>
<feature type="short sequence motif" description="GXSXG" evidence="2">
    <location>
        <begin position="54"/>
        <end position="58"/>
    </location>
</feature>
<gene>
    <name evidence="4" type="ORF">F0145_21435</name>
</gene>
<dbReference type="SUPFAM" id="SSF52151">
    <property type="entry name" value="FabD/lysophospholipase-like"/>
    <property type="match status" value="1"/>
</dbReference>
<dbReference type="RefSeq" id="WP_150091831.1">
    <property type="nucleotide sequence ID" value="NZ_VWSF01000023.1"/>
</dbReference>